<proteinExistence type="predicted"/>
<gene>
    <name evidence="1" type="ORF">L2E82_24774</name>
</gene>
<evidence type="ECO:0000313" key="1">
    <source>
        <dbReference type="EMBL" id="KAI3752738.1"/>
    </source>
</evidence>
<reference evidence="2" key="1">
    <citation type="journal article" date="2022" name="Mol. Ecol. Resour.">
        <title>The genomes of chicory, endive, great burdock and yacon provide insights into Asteraceae palaeo-polyploidization history and plant inulin production.</title>
        <authorList>
            <person name="Fan W."/>
            <person name="Wang S."/>
            <person name="Wang H."/>
            <person name="Wang A."/>
            <person name="Jiang F."/>
            <person name="Liu H."/>
            <person name="Zhao H."/>
            <person name="Xu D."/>
            <person name="Zhang Y."/>
        </authorList>
    </citation>
    <scope>NUCLEOTIDE SEQUENCE [LARGE SCALE GENOMIC DNA]</scope>
    <source>
        <strain evidence="2">cv. Punajuju</strain>
    </source>
</reference>
<protein>
    <submittedName>
        <fullName evidence="1">Uncharacterized protein</fullName>
    </submittedName>
</protein>
<accession>A0ACB9E186</accession>
<reference evidence="1 2" key="2">
    <citation type="journal article" date="2022" name="Mol. Ecol. Resour.">
        <title>The genomes of chicory, endive, great burdock and yacon provide insights into Asteraceae paleo-polyploidization history and plant inulin production.</title>
        <authorList>
            <person name="Fan W."/>
            <person name="Wang S."/>
            <person name="Wang H."/>
            <person name="Wang A."/>
            <person name="Jiang F."/>
            <person name="Liu H."/>
            <person name="Zhao H."/>
            <person name="Xu D."/>
            <person name="Zhang Y."/>
        </authorList>
    </citation>
    <scope>NUCLEOTIDE SEQUENCE [LARGE SCALE GENOMIC DNA]</scope>
    <source>
        <strain evidence="2">cv. Punajuju</strain>
        <tissue evidence="1">Leaves</tissue>
    </source>
</reference>
<dbReference type="Proteomes" id="UP001055811">
    <property type="component" value="Linkage Group LG04"/>
</dbReference>
<name>A0ACB9E186_CICIN</name>
<dbReference type="EMBL" id="CM042012">
    <property type="protein sequence ID" value="KAI3752738.1"/>
    <property type="molecule type" value="Genomic_DNA"/>
</dbReference>
<evidence type="ECO:0000313" key="2">
    <source>
        <dbReference type="Proteomes" id="UP001055811"/>
    </source>
</evidence>
<organism evidence="1 2">
    <name type="scientific">Cichorium intybus</name>
    <name type="common">Chicory</name>
    <dbReference type="NCBI Taxonomy" id="13427"/>
    <lineage>
        <taxon>Eukaryota</taxon>
        <taxon>Viridiplantae</taxon>
        <taxon>Streptophyta</taxon>
        <taxon>Embryophyta</taxon>
        <taxon>Tracheophyta</taxon>
        <taxon>Spermatophyta</taxon>
        <taxon>Magnoliopsida</taxon>
        <taxon>eudicotyledons</taxon>
        <taxon>Gunneridae</taxon>
        <taxon>Pentapetalae</taxon>
        <taxon>asterids</taxon>
        <taxon>campanulids</taxon>
        <taxon>Asterales</taxon>
        <taxon>Asteraceae</taxon>
        <taxon>Cichorioideae</taxon>
        <taxon>Cichorieae</taxon>
        <taxon>Cichoriinae</taxon>
        <taxon>Cichorium</taxon>
    </lineage>
</organism>
<keyword evidence="2" id="KW-1185">Reference proteome</keyword>
<sequence length="224" mass="25134">MVPESLSQVEGLILVYVTSPVPIANLHKNVWRLILFYLCRDVSYNNLTGSLPKLSPRTFRIIGNPLLCGQNSVNNCSNIYLEPLSFPPDSFTDQYDPQNFVDLAGSERASQTLSAGTCLKEGCHINRSLLTLGAVIRKLRKSRKGHLPYRDSKLTRILQNSMNEAISFTRVQHFLSRIKIPHYNEGHTAFIDLLNYTDGRSGSTNRIKLNDTSATVGRKIARAQ</sequence>
<comment type="caution">
    <text evidence="1">The sequence shown here is derived from an EMBL/GenBank/DDBJ whole genome shotgun (WGS) entry which is preliminary data.</text>
</comment>